<proteinExistence type="predicted"/>
<protein>
    <recommendedName>
        <fullName evidence="2">VWFA domain-containing protein</fullName>
    </recommendedName>
</protein>
<accession>A0A7W7C8M0</accession>
<dbReference type="RefSeq" id="WP_185001294.1">
    <property type="nucleotide sequence ID" value="NZ_BAAAUI010000006.1"/>
</dbReference>
<keyword evidence="1" id="KW-1133">Transmembrane helix</keyword>
<evidence type="ECO:0000256" key="1">
    <source>
        <dbReference type="SAM" id="Phobius"/>
    </source>
</evidence>
<feature type="domain" description="VWFA" evidence="2">
    <location>
        <begin position="364"/>
        <end position="560"/>
    </location>
</feature>
<dbReference type="InterPro" id="IPR036465">
    <property type="entry name" value="vWFA_dom_sf"/>
</dbReference>
<dbReference type="Pfam" id="PF13519">
    <property type="entry name" value="VWA_2"/>
    <property type="match status" value="1"/>
</dbReference>
<dbReference type="PROSITE" id="PS50234">
    <property type="entry name" value="VWFA"/>
    <property type="match status" value="1"/>
</dbReference>
<evidence type="ECO:0000313" key="4">
    <source>
        <dbReference type="Proteomes" id="UP000533598"/>
    </source>
</evidence>
<gene>
    <name evidence="3" type="ORF">HNR67_001421</name>
</gene>
<dbReference type="SUPFAM" id="SSF53850">
    <property type="entry name" value="Periplasmic binding protein-like II"/>
    <property type="match status" value="1"/>
</dbReference>
<dbReference type="AlphaFoldDB" id="A0A7W7C8M0"/>
<dbReference type="SUPFAM" id="SSF53300">
    <property type="entry name" value="vWA-like"/>
    <property type="match status" value="1"/>
</dbReference>
<keyword evidence="4" id="KW-1185">Reference proteome</keyword>
<sequence>MSGRHQLSRPSAGLKRAALPLGALLGVVVAAGATVVALRVWDPAGGCAGELPLYVTTAPAVEPVVKAAADEFHQAKTAIGGKCVKVEVRPLNSAEAATDITGPVIPGQKVPALWIPDSGLWAQRGKKQAESSAAPSAVASIEPGQSLASSPLVVVAGPGTSEKLGGAVSWKRVVDGGVTTTIGDPAGTTEGLATLMLIRSLLGNPDGSPRQELVAALLRVGRNTMPLVRDGFDKLAAEPETAPAFSATEQSVIAHNRRGLGVKATAFYPDEGTISFDYPLTRVASKEEAPGTAEAAETFSRFLRTEGTAKRFRDAGFRDPGGRADQAWADAGVSPNPPSLLPLPTPDQAAEVLRTYSAVTLDARMLAVIDVSGSMSAKAGNGQSRIELARDAAGTALGLLPDTTHIGLWAFSTDHAPNRHWTELVSLGPLAEPMAGVNRRAALAGAAATLPSKVKGNTALYDTLLAAVRTVKKDFDSKRINSVVLITDGANDNRSGLDLGGLVQTLTAETDPAQPVPVIGIGLGPDADLNALQQVAKVTGGKAYAAREATDIRAVLMDALIQRRCRPNC</sequence>
<comment type="caution">
    <text evidence="3">The sequence shown here is derived from an EMBL/GenBank/DDBJ whole genome shotgun (WGS) entry which is preliminary data.</text>
</comment>
<dbReference type="Gene3D" id="3.40.50.410">
    <property type="entry name" value="von Willebrand factor, type A domain"/>
    <property type="match status" value="1"/>
</dbReference>
<feature type="transmembrane region" description="Helical" evidence="1">
    <location>
        <begin position="21"/>
        <end position="41"/>
    </location>
</feature>
<organism evidence="3 4">
    <name type="scientific">Crossiella cryophila</name>
    <dbReference type="NCBI Taxonomy" id="43355"/>
    <lineage>
        <taxon>Bacteria</taxon>
        <taxon>Bacillati</taxon>
        <taxon>Actinomycetota</taxon>
        <taxon>Actinomycetes</taxon>
        <taxon>Pseudonocardiales</taxon>
        <taxon>Pseudonocardiaceae</taxon>
        <taxon>Crossiella</taxon>
    </lineage>
</organism>
<reference evidence="3 4" key="1">
    <citation type="submission" date="2020-08" db="EMBL/GenBank/DDBJ databases">
        <title>Sequencing the genomes of 1000 actinobacteria strains.</title>
        <authorList>
            <person name="Klenk H.-P."/>
        </authorList>
    </citation>
    <scope>NUCLEOTIDE SEQUENCE [LARGE SCALE GENOMIC DNA]</scope>
    <source>
        <strain evidence="3 4">DSM 44230</strain>
    </source>
</reference>
<dbReference type="InterPro" id="IPR002035">
    <property type="entry name" value="VWF_A"/>
</dbReference>
<evidence type="ECO:0000259" key="2">
    <source>
        <dbReference type="PROSITE" id="PS50234"/>
    </source>
</evidence>
<evidence type="ECO:0000313" key="3">
    <source>
        <dbReference type="EMBL" id="MBB4675303.1"/>
    </source>
</evidence>
<name>A0A7W7C8M0_9PSEU</name>
<dbReference type="Pfam" id="PF13531">
    <property type="entry name" value="SBP_bac_11"/>
    <property type="match status" value="1"/>
</dbReference>
<keyword evidence="1" id="KW-0812">Transmembrane</keyword>
<dbReference type="Proteomes" id="UP000533598">
    <property type="component" value="Unassembled WGS sequence"/>
</dbReference>
<keyword evidence="1" id="KW-0472">Membrane</keyword>
<dbReference type="EMBL" id="JACHMH010000001">
    <property type="protein sequence ID" value="MBB4675303.1"/>
    <property type="molecule type" value="Genomic_DNA"/>
</dbReference>
<dbReference type="SMART" id="SM00327">
    <property type="entry name" value="VWA"/>
    <property type="match status" value="1"/>
</dbReference>